<feature type="non-terminal residue" evidence="3">
    <location>
        <position position="145"/>
    </location>
</feature>
<gene>
    <name evidence="3" type="ORF">AOQ84DRAFT_276123</name>
</gene>
<dbReference type="OrthoDB" id="29013at2759"/>
<name>A0A8E2JZ20_9PEZI</name>
<evidence type="ECO:0000256" key="1">
    <source>
        <dbReference type="ARBA" id="ARBA00022737"/>
    </source>
</evidence>
<dbReference type="SUPFAM" id="SSF48452">
    <property type="entry name" value="TPR-like"/>
    <property type="match status" value="1"/>
</dbReference>
<dbReference type="InterPro" id="IPR011990">
    <property type="entry name" value="TPR-like_helical_dom_sf"/>
</dbReference>
<protein>
    <submittedName>
        <fullName evidence="3">Uncharacterized protein</fullName>
    </submittedName>
</protein>
<reference evidence="3 4" key="1">
    <citation type="journal article" date="2016" name="Nat. Commun.">
        <title>Ectomycorrhizal ecology is imprinted in the genome of the dominant symbiotic fungus Cenococcum geophilum.</title>
        <authorList>
            <consortium name="DOE Joint Genome Institute"/>
            <person name="Peter M."/>
            <person name="Kohler A."/>
            <person name="Ohm R.A."/>
            <person name="Kuo A."/>
            <person name="Krutzmann J."/>
            <person name="Morin E."/>
            <person name="Arend M."/>
            <person name="Barry K.W."/>
            <person name="Binder M."/>
            <person name="Choi C."/>
            <person name="Clum A."/>
            <person name="Copeland A."/>
            <person name="Grisel N."/>
            <person name="Haridas S."/>
            <person name="Kipfer T."/>
            <person name="LaButti K."/>
            <person name="Lindquist E."/>
            <person name="Lipzen A."/>
            <person name="Maire R."/>
            <person name="Meier B."/>
            <person name="Mihaltcheva S."/>
            <person name="Molinier V."/>
            <person name="Murat C."/>
            <person name="Poggeler S."/>
            <person name="Quandt C.A."/>
            <person name="Sperisen C."/>
            <person name="Tritt A."/>
            <person name="Tisserant E."/>
            <person name="Crous P.W."/>
            <person name="Henrissat B."/>
            <person name="Nehls U."/>
            <person name="Egli S."/>
            <person name="Spatafora J.W."/>
            <person name="Grigoriev I.V."/>
            <person name="Martin F.M."/>
        </authorList>
    </citation>
    <scope>NUCLEOTIDE SEQUENCE [LARGE SCALE GENOMIC DNA]</scope>
    <source>
        <strain evidence="3 4">CBS 207.34</strain>
    </source>
</reference>
<feature type="non-terminal residue" evidence="3">
    <location>
        <position position="1"/>
    </location>
</feature>
<evidence type="ECO:0000313" key="4">
    <source>
        <dbReference type="Proteomes" id="UP000250140"/>
    </source>
</evidence>
<keyword evidence="2" id="KW-0802">TPR repeat</keyword>
<evidence type="ECO:0000313" key="3">
    <source>
        <dbReference type="EMBL" id="OCL14434.1"/>
    </source>
</evidence>
<dbReference type="Proteomes" id="UP000250140">
    <property type="component" value="Unassembled WGS sequence"/>
</dbReference>
<dbReference type="Pfam" id="PF13424">
    <property type="entry name" value="TPR_12"/>
    <property type="match status" value="2"/>
</dbReference>
<sequence>EYKKVIEMFDFMLEISTNVLGLDHMTTLRGHHNLGKAYMAMGRYDEAEKHFKIADSNGLKEIHGPENLFVHLATQALGDVQFQQGGFDDALKFYKEAYHGMERVCGRGATEVANILDKLAETYRRVGETDKATRLTREVTWIRSK</sequence>
<keyword evidence="4" id="KW-1185">Reference proteome</keyword>
<dbReference type="AlphaFoldDB" id="A0A8E2JZ20"/>
<dbReference type="PANTHER" id="PTHR45641">
    <property type="entry name" value="TETRATRICOPEPTIDE REPEAT PROTEIN (AFU_ORTHOLOGUE AFUA_6G03870)"/>
    <property type="match status" value="1"/>
</dbReference>
<evidence type="ECO:0000256" key="2">
    <source>
        <dbReference type="ARBA" id="ARBA00022803"/>
    </source>
</evidence>
<dbReference type="EMBL" id="KV748577">
    <property type="protein sequence ID" value="OCL14434.1"/>
    <property type="molecule type" value="Genomic_DNA"/>
</dbReference>
<dbReference type="PANTHER" id="PTHR45641:SF19">
    <property type="entry name" value="NEPHROCYSTIN-3"/>
    <property type="match status" value="1"/>
</dbReference>
<accession>A0A8E2JZ20</accession>
<dbReference type="Gene3D" id="1.25.40.10">
    <property type="entry name" value="Tetratricopeptide repeat domain"/>
    <property type="match status" value="1"/>
</dbReference>
<organism evidence="3 4">
    <name type="scientific">Glonium stellatum</name>
    <dbReference type="NCBI Taxonomy" id="574774"/>
    <lineage>
        <taxon>Eukaryota</taxon>
        <taxon>Fungi</taxon>
        <taxon>Dikarya</taxon>
        <taxon>Ascomycota</taxon>
        <taxon>Pezizomycotina</taxon>
        <taxon>Dothideomycetes</taxon>
        <taxon>Pleosporomycetidae</taxon>
        <taxon>Gloniales</taxon>
        <taxon>Gloniaceae</taxon>
        <taxon>Glonium</taxon>
    </lineage>
</organism>
<proteinExistence type="predicted"/>
<keyword evidence="1" id="KW-0677">Repeat</keyword>